<evidence type="ECO:0000313" key="1">
    <source>
        <dbReference type="EMBL" id="MDF0589642.1"/>
    </source>
</evidence>
<dbReference type="RefSeq" id="WP_316965418.1">
    <property type="nucleotide sequence ID" value="NZ_JARFPK010000001.1"/>
</dbReference>
<keyword evidence="2" id="KW-1185">Reference proteome</keyword>
<dbReference type="SUPFAM" id="SSF56801">
    <property type="entry name" value="Acetyl-CoA synthetase-like"/>
    <property type="match status" value="1"/>
</dbReference>
<evidence type="ECO:0000313" key="2">
    <source>
        <dbReference type="Proteomes" id="UP001220010"/>
    </source>
</evidence>
<evidence type="ECO:0008006" key="3">
    <source>
        <dbReference type="Google" id="ProtNLM"/>
    </source>
</evidence>
<accession>A0ABT5X4M8</accession>
<comment type="caution">
    <text evidence="1">The sequence shown here is derived from an EMBL/GenBank/DDBJ whole genome shotgun (WGS) entry which is preliminary data.</text>
</comment>
<dbReference type="Proteomes" id="UP001220010">
    <property type="component" value="Unassembled WGS sequence"/>
</dbReference>
<gene>
    <name evidence="1" type="ORF">P0O15_00395</name>
</gene>
<protein>
    <recommendedName>
        <fullName evidence="3">AMP-dependent synthetase/ligase domain-containing protein</fullName>
    </recommendedName>
</protein>
<proteinExistence type="predicted"/>
<dbReference type="InterPro" id="IPR042099">
    <property type="entry name" value="ANL_N_sf"/>
</dbReference>
<reference evidence="1 2" key="1">
    <citation type="submission" date="2023-03" db="EMBL/GenBank/DDBJ databases">
        <title>WGS of Methanotrichaceae archaeon Mx.</title>
        <authorList>
            <person name="Sorokin D.Y."/>
            <person name="Merkel A.Y."/>
        </authorList>
    </citation>
    <scope>NUCLEOTIDE SEQUENCE [LARGE SCALE GENOMIC DNA]</scope>
    <source>
        <strain evidence="1 2">Mx</strain>
    </source>
</reference>
<name>A0ABT5X4M8_9EURY</name>
<organism evidence="1 2">
    <name type="scientific">Candidatus Methanocrinis natronophilus</name>
    <dbReference type="NCBI Taxonomy" id="3033396"/>
    <lineage>
        <taxon>Archaea</taxon>
        <taxon>Methanobacteriati</taxon>
        <taxon>Methanobacteriota</taxon>
        <taxon>Stenosarchaea group</taxon>
        <taxon>Methanomicrobia</taxon>
        <taxon>Methanotrichales</taxon>
        <taxon>Methanotrichaceae</taxon>
        <taxon>Methanocrinis</taxon>
    </lineage>
</organism>
<sequence>MANGLKSLGVVKGDRISNMPILPETVMAMLTCAKIGAIHSLVFPTGYTSALANPEAVDYIPLI</sequence>
<dbReference type="EMBL" id="JARFPK010000001">
    <property type="protein sequence ID" value="MDF0589642.1"/>
    <property type="molecule type" value="Genomic_DNA"/>
</dbReference>
<dbReference type="Gene3D" id="3.40.50.12780">
    <property type="entry name" value="N-terminal domain of ligase-like"/>
    <property type="match status" value="1"/>
</dbReference>